<feature type="region of interest" description="Disordered" evidence="11">
    <location>
        <begin position="56"/>
        <end position="97"/>
    </location>
</feature>
<dbReference type="GO" id="GO:0030971">
    <property type="term" value="F:receptor tyrosine kinase binding"/>
    <property type="evidence" value="ECO:0007669"/>
    <property type="project" value="InterPro"/>
</dbReference>
<evidence type="ECO:0000259" key="12">
    <source>
        <dbReference type="PROSITE" id="PS51362"/>
    </source>
</evidence>
<keyword evidence="7 10" id="KW-0339">Growth factor</keyword>
<protein>
    <recommendedName>
        <fullName evidence="3">Glial cell line-derived neurotrophic factor</fullName>
    </recommendedName>
</protein>
<dbReference type="PANTHER" id="PTHR12173:SF1">
    <property type="entry name" value="GLIAL CELL LINE-DERIVED NEUROTROPHIC FACTOR"/>
    <property type="match status" value="1"/>
</dbReference>
<dbReference type="AlphaFoldDB" id="A0A8C6TXB4"/>
<sequence>TSLTLFIGAISSSISPGTYCREVRAEVQNDVSVSDIMEESLSDDYEDVVDLIKVTISRTHRSPPPSDASTRTRHRRAKKRGQQKRVRGGQGRGQGRGQDCALKQVQLNVTDLGLGYRSGEEMIFRYCAGPCRKSETNYDKILSNLAHIKRLPPRDRPAQACCRPVAFDDDLSFLDDNLVYHTVRKHSARKCACV</sequence>
<evidence type="ECO:0000256" key="3">
    <source>
        <dbReference type="ARBA" id="ARBA00015922"/>
    </source>
</evidence>
<name>A0A8C6TXB4_9GOBI</name>
<comment type="subcellular location">
    <subcellularLocation>
        <location evidence="1">Secreted</location>
    </subcellularLocation>
</comment>
<dbReference type="InterPro" id="IPR001839">
    <property type="entry name" value="TGF-b_C"/>
</dbReference>
<evidence type="ECO:0000256" key="7">
    <source>
        <dbReference type="ARBA" id="ARBA00023030"/>
    </source>
</evidence>
<dbReference type="GO" id="GO:0007422">
    <property type="term" value="P:peripheral nervous system development"/>
    <property type="evidence" value="ECO:0007669"/>
    <property type="project" value="TreeGrafter"/>
</dbReference>
<dbReference type="SUPFAM" id="SSF57501">
    <property type="entry name" value="Cystine-knot cytokines"/>
    <property type="match status" value="1"/>
</dbReference>
<dbReference type="Ensembl" id="ENSNMLT00000030037.1">
    <property type="protein sequence ID" value="ENSNMLP00000026875.1"/>
    <property type="gene ID" value="ENSNMLG00000017152.1"/>
</dbReference>
<dbReference type="PANTHER" id="PTHR12173">
    <property type="entry name" value="GDNF SUBFAMILY OF TGF-BETA FAMILY"/>
    <property type="match status" value="1"/>
</dbReference>
<keyword evidence="14" id="KW-1185">Reference proteome</keyword>
<evidence type="ECO:0000256" key="5">
    <source>
        <dbReference type="ARBA" id="ARBA00022685"/>
    </source>
</evidence>
<dbReference type="GO" id="GO:0045595">
    <property type="term" value="P:regulation of cell differentiation"/>
    <property type="evidence" value="ECO:0007669"/>
    <property type="project" value="UniProtKB-ARBA"/>
</dbReference>
<keyword evidence="8" id="KW-1015">Disulfide bond</keyword>
<dbReference type="InterPro" id="IPR029034">
    <property type="entry name" value="Cystine-knot_cytokine"/>
</dbReference>
<feature type="compositionally biased region" description="Basic residues" evidence="11">
    <location>
        <begin position="71"/>
        <end position="87"/>
    </location>
</feature>
<dbReference type="FunFam" id="2.10.90.10:FF:000015">
    <property type="entry name" value="Glial cell line-derived neurotrophic factor"/>
    <property type="match status" value="1"/>
</dbReference>
<proteinExistence type="inferred from homology"/>
<evidence type="ECO:0000256" key="10">
    <source>
        <dbReference type="RuleBase" id="RU000354"/>
    </source>
</evidence>
<evidence type="ECO:0000313" key="14">
    <source>
        <dbReference type="Proteomes" id="UP000694523"/>
    </source>
</evidence>
<reference evidence="13" key="1">
    <citation type="submission" date="2025-08" db="UniProtKB">
        <authorList>
            <consortium name="Ensembl"/>
        </authorList>
    </citation>
    <scope>IDENTIFICATION</scope>
</reference>
<keyword evidence="4" id="KW-0964">Secreted</keyword>
<dbReference type="GO" id="GO:0005615">
    <property type="term" value="C:extracellular space"/>
    <property type="evidence" value="ECO:0007669"/>
    <property type="project" value="TreeGrafter"/>
</dbReference>
<evidence type="ECO:0000256" key="2">
    <source>
        <dbReference type="ARBA" id="ARBA00009832"/>
    </source>
</evidence>
<evidence type="ECO:0000256" key="9">
    <source>
        <dbReference type="ARBA" id="ARBA00023180"/>
    </source>
</evidence>
<dbReference type="Proteomes" id="UP000694523">
    <property type="component" value="Unplaced"/>
</dbReference>
<dbReference type="GO" id="GO:0008083">
    <property type="term" value="F:growth factor activity"/>
    <property type="evidence" value="ECO:0007669"/>
    <property type="project" value="UniProtKB-KW"/>
</dbReference>
<evidence type="ECO:0000256" key="1">
    <source>
        <dbReference type="ARBA" id="ARBA00004613"/>
    </source>
</evidence>
<organism evidence="13 14">
    <name type="scientific">Neogobius melanostomus</name>
    <name type="common">round goby</name>
    <dbReference type="NCBI Taxonomy" id="47308"/>
    <lineage>
        <taxon>Eukaryota</taxon>
        <taxon>Metazoa</taxon>
        <taxon>Chordata</taxon>
        <taxon>Craniata</taxon>
        <taxon>Vertebrata</taxon>
        <taxon>Euteleostomi</taxon>
        <taxon>Actinopterygii</taxon>
        <taxon>Neopterygii</taxon>
        <taxon>Teleostei</taxon>
        <taxon>Neoteleostei</taxon>
        <taxon>Acanthomorphata</taxon>
        <taxon>Gobiaria</taxon>
        <taxon>Gobiiformes</taxon>
        <taxon>Gobioidei</taxon>
        <taxon>Gobiidae</taxon>
        <taxon>Benthophilinae</taxon>
        <taxon>Neogobiini</taxon>
        <taxon>Neogobius</taxon>
    </lineage>
</organism>
<dbReference type="Pfam" id="PF00019">
    <property type="entry name" value="TGF_beta"/>
    <property type="match status" value="1"/>
</dbReference>
<feature type="domain" description="TGF-beta family profile" evidence="12">
    <location>
        <begin position="73"/>
        <end position="194"/>
    </location>
</feature>
<keyword evidence="9" id="KW-0325">Glycoprotein</keyword>
<dbReference type="Gene3D" id="2.10.90.10">
    <property type="entry name" value="Cystine-knot cytokines"/>
    <property type="match status" value="1"/>
</dbReference>
<keyword evidence="6" id="KW-0732">Signal</keyword>
<dbReference type="PROSITE" id="PS51362">
    <property type="entry name" value="TGF_BETA_2"/>
    <property type="match status" value="1"/>
</dbReference>
<evidence type="ECO:0000256" key="8">
    <source>
        <dbReference type="ARBA" id="ARBA00023157"/>
    </source>
</evidence>
<dbReference type="GO" id="GO:0043524">
    <property type="term" value="P:negative regulation of neuron apoptotic process"/>
    <property type="evidence" value="ECO:0007669"/>
    <property type="project" value="TreeGrafter"/>
</dbReference>
<accession>A0A8C6TXB4</accession>
<keyword evidence="5" id="KW-0165">Cleavage on pair of basic residues</keyword>
<evidence type="ECO:0000256" key="11">
    <source>
        <dbReference type="SAM" id="MobiDB-lite"/>
    </source>
</evidence>
<evidence type="ECO:0000313" key="13">
    <source>
        <dbReference type="Ensembl" id="ENSNMLP00000026875.1"/>
    </source>
</evidence>
<dbReference type="InterPro" id="IPR043401">
    <property type="entry name" value="GDNF_fam"/>
</dbReference>
<reference evidence="13" key="2">
    <citation type="submission" date="2025-09" db="UniProtKB">
        <authorList>
            <consortium name="Ensembl"/>
        </authorList>
    </citation>
    <scope>IDENTIFICATION</scope>
</reference>
<evidence type="ECO:0000256" key="6">
    <source>
        <dbReference type="ARBA" id="ARBA00022729"/>
    </source>
</evidence>
<evidence type="ECO:0000256" key="4">
    <source>
        <dbReference type="ARBA" id="ARBA00022525"/>
    </source>
</evidence>
<dbReference type="GO" id="GO:0030116">
    <property type="term" value="F:glial cell-derived neurotrophic factor receptor binding"/>
    <property type="evidence" value="ECO:0007669"/>
    <property type="project" value="InterPro"/>
</dbReference>
<dbReference type="GO" id="GO:0048513">
    <property type="term" value="P:animal organ development"/>
    <property type="evidence" value="ECO:0007669"/>
    <property type="project" value="UniProtKB-ARBA"/>
</dbReference>
<dbReference type="GO" id="GO:0090190">
    <property type="term" value="P:positive regulation of branching involved in ureteric bud morphogenesis"/>
    <property type="evidence" value="ECO:0007669"/>
    <property type="project" value="TreeGrafter"/>
</dbReference>
<comment type="similarity">
    <text evidence="2">Belongs to the TGF-beta family. GDNF subfamily.</text>
</comment>